<organism evidence="2 3">
    <name type="scientific">Corynebacterium pygosceleis</name>
    <dbReference type="NCBI Taxonomy" id="2800406"/>
    <lineage>
        <taxon>Bacteria</taxon>
        <taxon>Bacillati</taxon>
        <taxon>Actinomycetota</taxon>
        <taxon>Actinomycetes</taxon>
        <taxon>Mycobacteriales</taxon>
        <taxon>Corynebacteriaceae</taxon>
        <taxon>Corynebacterium</taxon>
    </lineage>
</organism>
<evidence type="ECO:0000313" key="3">
    <source>
        <dbReference type="Proteomes" id="UP001071478"/>
    </source>
</evidence>
<evidence type="ECO:0000313" key="2">
    <source>
        <dbReference type="EMBL" id="MCX7467766.1"/>
    </source>
</evidence>
<dbReference type="Proteomes" id="UP001071478">
    <property type="component" value="Unassembled WGS sequence"/>
</dbReference>
<reference evidence="2" key="1">
    <citation type="submission" date="2022-11" db="EMBL/GenBank/DDBJ databases">
        <title>Corynebacterium sp. isolated from Penguins.</title>
        <authorList>
            <person name="Sedlar K."/>
            <person name="Svec P."/>
        </authorList>
    </citation>
    <scope>NUCLEOTIDE SEQUENCE</scope>
    <source>
        <strain evidence="1">P7003</strain>
        <strain evidence="2">P7374</strain>
    </source>
</reference>
<dbReference type="EMBL" id="JAPMKV010000001">
    <property type="protein sequence ID" value="MCX7443762.1"/>
    <property type="molecule type" value="Genomic_DNA"/>
</dbReference>
<protein>
    <submittedName>
        <fullName evidence="2">Uncharacterized protein</fullName>
    </submittedName>
</protein>
<proteinExistence type="predicted"/>
<dbReference type="EMBL" id="JAPMKU010000001">
    <property type="protein sequence ID" value="MCX7467766.1"/>
    <property type="molecule type" value="Genomic_DNA"/>
</dbReference>
<evidence type="ECO:0000313" key="1">
    <source>
        <dbReference type="EMBL" id="MCX7443762.1"/>
    </source>
</evidence>
<dbReference type="Proteomes" id="UP001081709">
    <property type="component" value="Unassembled WGS sequence"/>
</dbReference>
<accession>A0A9Q4GI30</accession>
<name>A0A9Q4GI30_9CORY</name>
<sequence length="145" mass="15452">MAQPQNCDHPHPVDPVMIAREMNLTVSEIADSAQMRVTARISTHPEMFGTVGETVTFTIDGVERTAVVDSNFEAGVVFTPKPGGGMITASLPMHVEEGGLTYVSDAHAEIHYAADDVDEPPMSGGVGSMFQAIIAWFRSLFAGSS</sequence>
<gene>
    <name evidence="1" type="ORF">OS125_00685</name>
    <name evidence="2" type="ORF">OS129_02570</name>
</gene>
<comment type="caution">
    <text evidence="2">The sequence shown here is derived from an EMBL/GenBank/DDBJ whole genome shotgun (WGS) entry which is preliminary data.</text>
</comment>
<keyword evidence="4" id="KW-1185">Reference proteome</keyword>
<evidence type="ECO:0000313" key="4">
    <source>
        <dbReference type="Proteomes" id="UP001081709"/>
    </source>
</evidence>
<dbReference type="RefSeq" id="WP_200254949.1">
    <property type="nucleotide sequence ID" value="NZ_JAENIQ020000002.1"/>
</dbReference>
<dbReference type="AlphaFoldDB" id="A0A9Q4GI30"/>